<dbReference type="EMBL" id="ANNX02000042">
    <property type="protein sequence ID" value="KYC38160.1"/>
    <property type="molecule type" value="Genomic_DNA"/>
</dbReference>
<accession>A0A139X0H3</accession>
<evidence type="ECO:0000313" key="1">
    <source>
        <dbReference type="EMBL" id="KYC38160.1"/>
    </source>
</evidence>
<reference evidence="1 2" key="1">
    <citation type="journal article" date="2013" name="Genome Biol. Evol.">
        <title>Genomes of Stigonematalean cyanobacteria (subsection V) and the evolution of oxygenic photosynthesis from prokaryotes to plastids.</title>
        <authorList>
            <person name="Dagan T."/>
            <person name="Roettger M."/>
            <person name="Stucken K."/>
            <person name="Landan G."/>
            <person name="Koch R."/>
            <person name="Major P."/>
            <person name="Gould S.B."/>
            <person name="Goremykin V.V."/>
            <person name="Rippka R."/>
            <person name="Tandeau de Marsac N."/>
            <person name="Gugger M."/>
            <person name="Lockhart P.J."/>
            <person name="Allen J.F."/>
            <person name="Brune I."/>
            <person name="Maus I."/>
            <person name="Puhler A."/>
            <person name="Martin W.F."/>
        </authorList>
    </citation>
    <scope>NUCLEOTIDE SEQUENCE [LARGE SCALE GENOMIC DNA]</scope>
    <source>
        <strain evidence="1 2">PCC 7110</strain>
    </source>
</reference>
<dbReference type="Proteomes" id="UP000076925">
    <property type="component" value="Unassembled WGS sequence"/>
</dbReference>
<organism evidence="1 2">
    <name type="scientific">Scytonema hofmannii PCC 7110</name>
    <dbReference type="NCBI Taxonomy" id="128403"/>
    <lineage>
        <taxon>Bacteria</taxon>
        <taxon>Bacillati</taxon>
        <taxon>Cyanobacteriota</taxon>
        <taxon>Cyanophyceae</taxon>
        <taxon>Nostocales</taxon>
        <taxon>Scytonemataceae</taxon>
        <taxon>Scytonema</taxon>
    </lineage>
</organism>
<dbReference type="AlphaFoldDB" id="A0A139X0H3"/>
<keyword evidence="2" id="KW-1185">Reference proteome</keyword>
<sequence>MPQTTGVMQVNSVHIVAYSHADRVSIAIVGQIFQNTLHPSFVRKLKSRSKIGYIKSGKKYR</sequence>
<name>A0A139X0H3_9CYAN</name>
<comment type="caution">
    <text evidence="1">The sequence shown here is derived from an EMBL/GenBank/DDBJ whole genome shotgun (WGS) entry which is preliminary data.</text>
</comment>
<evidence type="ECO:0000313" key="2">
    <source>
        <dbReference type="Proteomes" id="UP000076925"/>
    </source>
</evidence>
<gene>
    <name evidence="1" type="ORF">WA1_38090</name>
</gene>
<proteinExistence type="predicted"/>
<dbReference type="STRING" id="128403.WA1_38090"/>
<protein>
    <submittedName>
        <fullName evidence="1">Uncharacterized protein</fullName>
    </submittedName>
</protein>